<sequence>MIRSFLMGGVLGAAAAIYLNQSNNRAMLMANMGKMTNSMSDMFDTATEKMKEITFEKMTNNMDGNFNDITAGNDDQGMEQIQQIINEDPDVKAESEKILEENDSSITQ</sequence>
<feature type="compositionally biased region" description="Basic and acidic residues" evidence="1">
    <location>
        <begin position="89"/>
        <end position="100"/>
    </location>
</feature>
<gene>
    <name evidence="2" type="ORF">Q5Y73_06625</name>
</gene>
<feature type="region of interest" description="Disordered" evidence="1">
    <location>
        <begin position="87"/>
        <end position="108"/>
    </location>
</feature>
<dbReference type="EMBL" id="JAVAMP010000002">
    <property type="protein sequence ID" value="MDP5273771.1"/>
    <property type="molecule type" value="Genomic_DNA"/>
</dbReference>
<evidence type="ECO:0000256" key="1">
    <source>
        <dbReference type="SAM" id="MobiDB-lite"/>
    </source>
</evidence>
<organism evidence="2 3">
    <name type="scientific">Chengkuizengella axinellae</name>
    <dbReference type="NCBI Taxonomy" id="3064388"/>
    <lineage>
        <taxon>Bacteria</taxon>
        <taxon>Bacillati</taxon>
        <taxon>Bacillota</taxon>
        <taxon>Bacilli</taxon>
        <taxon>Bacillales</taxon>
        <taxon>Paenibacillaceae</taxon>
        <taxon>Chengkuizengella</taxon>
    </lineage>
</organism>
<accession>A0ABT9IWN6</accession>
<keyword evidence="3" id="KW-1185">Reference proteome</keyword>
<evidence type="ECO:0008006" key="4">
    <source>
        <dbReference type="Google" id="ProtNLM"/>
    </source>
</evidence>
<name>A0ABT9IWN6_9BACL</name>
<protein>
    <recommendedName>
        <fullName evidence="4">YtxH domain-containing protein</fullName>
    </recommendedName>
</protein>
<proteinExistence type="predicted"/>
<dbReference type="RefSeq" id="WP_305991073.1">
    <property type="nucleotide sequence ID" value="NZ_JAVAMP010000002.1"/>
</dbReference>
<dbReference type="Proteomes" id="UP001231941">
    <property type="component" value="Unassembled WGS sequence"/>
</dbReference>
<reference evidence="2 3" key="1">
    <citation type="submission" date="2023-08" db="EMBL/GenBank/DDBJ databases">
        <authorList>
            <person name="Park J.-S."/>
        </authorList>
    </citation>
    <scope>NUCLEOTIDE SEQUENCE [LARGE SCALE GENOMIC DNA]</scope>
    <source>
        <strain evidence="2 3">2205SS18-9</strain>
    </source>
</reference>
<evidence type="ECO:0000313" key="3">
    <source>
        <dbReference type="Proteomes" id="UP001231941"/>
    </source>
</evidence>
<comment type="caution">
    <text evidence="2">The sequence shown here is derived from an EMBL/GenBank/DDBJ whole genome shotgun (WGS) entry which is preliminary data.</text>
</comment>
<evidence type="ECO:0000313" key="2">
    <source>
        <dbReference type="EMBL" id="MDP5273771.1"/>
    </source>
</evidence>